<feature type="region of interest" description="Disordered" evidence="5">
    <location>
        <begin position="1919"/>
        <end position="1939"/>
    </location>
</feature>
<keyword evidence="4" id="KW-0378">Hydrolase</keyword>
<dbReference type="PROSITE" id="PS00973">
    <property type="entry name" value="USP_2"/>
    <property type="match status" value="1"/>
</dbReference>
<evidence type="ECO:0000313" key="7">
    <source>
        <dbReference type="EMBL" id="GAX79789.1"/>
    </source>
</evidence>
<feature type="domain" description="USP" evidence="6">
    <location>
        <begin position="1546"/>
        <end position="1899"/>
    </location>
</feature>
<dbReference type="InterPro" id="IPR001394">
    <property type="entry name" value="Peptidase_C19_UCH"/>
</dbReference>
<dbReference type="GO" id="GO:0006508">
    <property type="term" value="P:proteolysis"/>
    <property type="evidence" value="ECO:0007669"/>
    <property type="project" value="UniProtKB-KW"/>
</dbReference>
<dbReference type="InterPro" id="IPR056850">
    <property type="entry name" value="ARM_UBP34_24_USP9X_Y"/>
</dbReference>
<dbReference type="InterPro" id="IPR038765">
    <property type="entry name" value="Papain-like_cys_pep_sf"/>
</dbReference>
<protein>
    <recommendedName>
        <fullName evidence="6">USP domain-containing protein</fullName>
    </recommendedName>
</protein>
<dbReference type="InterPro" id="IPR028889">
    <property type="entry name" value="USP"/>
</dbReference>
<evidence type="ECO:0000259" key="6">
    <source>
        <dbReference type="PROSITE" id="PS50235"/>
    </source>
</evidence>
<dbReference type="PANTHER" id="PTHR24006:SF827">
    <property type="entry name" value="UBIQUITIN CARBOXYL-TERMINAL HYDROLASE 34"/>
    <property type="match status" value="1"/>
</dbReference>
<evidence type="ECO:0000256" key="4">
    <source>
        <dbReference type="ARBA" id="ARBA00022801"/>
    </source>
</evidence>
<keyword evidence="2" id="KW-0645">Protease</keyword>
<dbReference type="GO" id="GO:0005634">
    <property type="term" value="C:nucleus"/>
    <property type="evidence" value="ECO:0007669"/>
    <property type="project" value="TreeGrafter"/>
</dbReference>
<dbReference type="STRING" id="1157962.A0A250XA68"/>
<dbReference type="GO" id="GO:0005829">
    <property type="term" value="C:cytosol"/>
    <property type="evidence" value="ECO:0007669"/>
    <property type="project" value="TreeGrafter"/>
</dbReference>
<dbReference type="Pfam" id="PF25010">
    <property type="entry name" value="ARM_UBP24_USP9X-Y"/>
    <property type="match status" value="1"/>
</dbReference>
<dbReference type="Proteomes" id="UP000232323">
    <property type="component" value="Unassembled WGS sequence"/>
</dbReference>
<dbReference type="Gene3D" id="3.90.70.10">
    <property type="entry name" value="Cysteine proteinases"/>
    <property type="match status" value="1"/>
</dbReference>
<dbReference type="PROSITE" id="PS50235">
    <property type="entry name" value="USP_3"/>
    <property type="match status" value="1"/>
</dbReference>
<dbReference type="FunFam" id="3.90.70.10:FF:000022">
    <property type="entry name" value="Ubiquitin carboxyl-terminal hydrolase 24"/>
    <property type="match status" value="1"/>
</dbReference>
<organism evidence="7 8">
    <name type="scientific">Chlamydomonas eustigma</name>
    <dbReference type="NCBI Taxonomy" id="1157962"/>
    <lineage>
        <taxon>Eukaryota</taxon>
        <taxon>Viridiplantae</taxon>
        <taxon>Chlorophyta</taxon>
        <taxon>core chlorophytes</taxon>
        <taxon>Chlorophyceae</taxon>
        <taxon>CS clade</taxon>
        <taxon>Chlamydomonadales</taxon>
        <taxon>Chlamydomonadaceae</taxon>
        <taxon>Chlamydomonas</taxon>
    </lineage>
</organism>
<dbReference type="OrthoDB" id="289038at2759"/>
<dbReference type="PROSITE" id="PS00972">
    <property type="entry name" value="USP_1"/>
    <property type="match status" value="1"/>
</dbReference>
<keyword evidence="8" id="KW-1185">Reference proteome</keyword>
<dbReference type="GO" id="GO:0004843">
    <property type="term" value="F:cysteine-type deubiquitinase activity"/>
    <property type="evidence" value="ECO:0007669"/>
    <property type="project" value="InterPro"/>
</dbReference>
<proteinExistence type="inferred from homology"/>
<comment type="caution">
    <text evidence="7">The sequence shown here is derived from an EMBL/GenBank/DDBJ whole genome shotgun (WGS) entry which is preliminary data.</text>
</comment>
<keyword evidence="3" id="KW-0833">Ubl conjugation pathway</keyword>
<evidence type="ECO:0000313" key="8">
    <source>
        <dbReference type="Proteomes" id="UP000232323"/>
    </source>
</evidence>
<dbReference type="InterPro" id="IPR018200">
    <property type="entry name" value="USP_CS"/>
</dbReference>
<gene>
    <name evidence="7" type="ORF">CEUSTIGMA_g7229.t1</name>
</gene>
<dbReference type="Pfam" id="PF00443">
    <property type="entry name" value="UCH"/>
    <property type="match status" value="1"/>
</dbReference>
<reference evidence="7 8" key="1">
    <citation type="submission" date="2017-08" db="EMBL/GenBank/DDBJ databases">
        <title>Acidophilic green algal genome provides insights into adaptation to an acidic environment.</title>
        <authorList>
            <person name="Hirooka S."/>
            <person name="Hirose Y."/>
            <person name="Kanesaki Y."/>
            <person name="Higuchi S."/>
            <person name="Fujiwara T."/>
            <person name="Onuma R."/>
            <person name="Era A."/>
            <person name="Ohbayashi R."/>
            <person name="Uzuka A."/>
            <person name="Nozaki H."/>
            <person name="Yoshikawa H."/>
            <person name="Miyagishima S.Y."/>
        </authorList>
    </citation>
    <scope>NUCLEOTIDE SEQUENCE [LARGE SCALE GENOMIC DNA]</scope>
    <source>
        <strain evidence="7 8">NIES-2499</strain>
    </source>
</reference>
<name>A0A250XA68_9CHLO</name>
<dbReference type="SUPFAM" id="SSF54001">
    <property type="entry name" value="Cysteine proteinases"/>
    <property type="match status" value="1"/>
</dbReference>
<evidence type="ECO:0000256" key="5">
    <source>
        <dbReference type="SAM" id="MobiDB-lite"/>
    </source>
</evidence>
<accession>A0A250XA68</accession>
<dbReference type="InterPro" id="IPR050164">
    <property type="entry name" value="Peptidase_C19"/>
</dbReference>
<evidence type="ECO:0000256" key="1">
    <source>
        <dbReference type="ARBA" id="ARBA00009085"/>
    </source>
</evidence>
<comment type="similarity">
    <text evidence="1">Belongs to the peptidase C19 family.</text>
</comment>
<evidence type="ECO:0000256" key="3">
    <source>
        <dbReference type="ARBA" id="ARBA00022786"/>
    </source>
</evidence>
<evidence type="ECO:0000256" key="2">
    <source>
        <dbReference type="ARBA" id="ARBA00022670"/>
    </source>
</evidence>
<dbReference type="GO" id="GO:0016579">
    <property type="term" value="P:protein deubiquitination"/>
    <property type="evidence" value="ECO:0007669"/>
    <property type="project" value="InterPro"/>
</dbReference>
<dbReference type="PANTHER" id="PTHR24006">
    <property type="entry name" value="UBIQUITIN CARBOXYL-TERMINAL HYDROLASE"/>
    <property type="match status" value="1"/>
</dbReference>
<sequence length="2623" mass="291732">MSSTRAFLASAIADTESELCQDIEYNAIVFPLAASNRIFKNTAPNHPSSFNVLDLQECMNFCLNFLQNCSLVPSRSEILVSHFKDVRWFITDLLKIGFQRILSPDFLQIKAVHVKELYSILSMLLDLIVILEELAMNILEARIADNWGLQLWTCVIAAFLDVFDVLEQDSSVLSSLDRNDYSLGQEKLIPPVGEWRWTFISDYIHESHLQLVLQVLDTPALFEMQVLHTSILLMSKVTTVFLPPSSFHSVHMAVAQGLQSFSVYISSCIVQDLDKLSDHGLDRTYLIFSHICEALFTCLQHTHSSISLADIEVSKLQRHFITEMLKSTLFNQLLSAARECCNMLQRSSTLPEGEADFSLKENAAWLERSRIVQQMLSTNLHQRQYADLVYLILHHLSSGDLLQDEYLKMLWAATTGEGKFDDIKVNVFSIIEGLAGGLSQSQLDLVFGKLFEIHESRSLTDNLHLVDLLRKLAKRDFKDGYMADRLLNQAWNFSMSSRFPLEIQQSNVMSDVLREYNDNSLSEEYLRRCVSLLTCGQNLYSSLHVLHTVISCAQDEGAMVKFVEDQCDISRLLVSGLKDFIMTASRSLSERSALSQHYASSNKQVLPPGQGRYTYNQIVEQFVLCIRYFAEASRDFYPCELLEELWDTLVLQPLTSIDQSVGLSLMLSEDHSEVLECFDAATCSSMLYSRLTAVDPVAASPLAFKCFWLCFLKVNQMSSPPGIILQEQEPLDALAHNTDVNSCSSLVPVVCEGQLQDLKGLSFLWACALKASHSEVADQASKHLLELYGNACSADAAQLIRECSSKLLMLVSTLINDSADSSTKASDYRIIHRILVLLNHRLEAEQGNTMPPIASQRSCYPGQTLLLDIQAQTTSSPSVTKLRVRAYDNQYIGQLRRSLAHKLCCNVSCLRLVHAGNEWRNDAVLLNEVLCRGVGSGMRQAQVMAIISPKPNAYSSPPDGHLDSWRKNSAASALSKQDGFYTAMFNLAGLERSSNVSRQAFKMLQLLPPCPTVRLTLLGALRDADDSKLRAAFFLTSQNKAVHPALQAYTMQALLGILFPFPEPYAKDPASILNPPALNKDGISASVTDALISLLGQLLEQGRAMDHESVIMMRNNDPCSQDCSCNNHNPSVFDMELQSAMSHLLSRICEDHIAAIQQTASSDFASDSSCCPLSLNQRALEGEAAPETSSSSGTPVVPAAQSSVSAGTLDTVAAAQSQKSGHLNAKTLQLSVSVLIRLALRISHSADFSNSSALCTASGSPWKHCSSGVVGGISCSSLLEENMQSCALLLKHHPTLLLCFISDERCEAMVSATLLHQHDEAIRKCASRYLKAMCLSHGNEQSTQWLVQILYNLSRRECPASVFTSLYTLFQEAAQSISEEDAPAMEFADQLLRTFVQDLRDVMDDTSCLVLMSEGSHACIEGKLQLVRQLTHKVDGAYALGRGDGKQSGLISLLLTKYLFPEAASLISHNVSTKQLEQAVWLSFSNFRGQSAASALLVDLMTCSAENMEEGIHTLSEMHFQDKDFSISRVEQQAMTNLRAPNSCYRGLRNGGATCYMNAVLQQLYMQPRIRDMIMGAASVDPHQQADSLLHQMQVLFANLRFGICSSYYPQGFWHAFKDYDGLPVNIREHQDAYEFFTRLQDLVDFNLLSSGQIPALQLVLGGMFVQQIICKDVEYRSERVESFYQISLDVKGKGNLEKSLESYVQGELMEGENAYFCEAYGRSVTALKRTCIKDLPQTLVIHLKRFEFDHNSMQRFKVKERFEFPAALDMYRFTSEGLEALESSSAHVMALKKAQDEAGLLPQPRHHYLYELKGVIVHSGSATAGHYYSIIKERPKKPKHEDGRKEAVDDGRWLLFDDQTVEEWSIDNIENECFGGLTNTLNGGEKAHSAYMLFYERKDCVCFEGEELRVPVHSLHQATKMDDPSQPDGKVSNPASNTISRDPAVADIVAVRGCVDELKDLPSPSTSRPMGCGSASDDPLPLSPATTLSPAGRMDVLTPNQDTLAIVTPYGMPVEMYERVLCSNLELLRKSCVCGPEYMTFILQLVEGCCSYQGASRQKRIRLEVDNDHKQEVVVDAAEMMSLNDDTAMPSTQQAVFKEDKPATSQHNDCVGGSAASVVAVDKSSRIVLPQCQSVLPQCQSVSLLLRYMFTIVLGCLPSSSNAICIKSSLQTIWDLLTSLLQQGPEPCILFIDMVSSSPDYLLRTLRQAHTHNSHFVSSFLVCLETALRLTQHIKEAGHAELQKRLFNCFDGLVTALLASAGNLNAATVYHRASLQSILALLPPPSTLKCVYLFLESMVNLDLPGAIMAVSSAGTAVNAASLLALLQQCQHQNDFERYHEDIGAICRFLSCLLVRTQQVQMILPCMPSRADSGAQSCLSDDLEDDVLQASISRVVLPTTSSSACRYLGVHQSADHGHRNHSLPESSIQALRQIFQNKQLISFLSGAALGVLFNEDVARLVRLLCWENAQLSSALIQGLQKALYSMDDFDGEEENLHPLAQHVVDTLCCLRDELYEKRIATYFYSKKSLQVYLTALHKPLLQLFCWWCSIKLSTECPGFEQIFVEEIHKISLSTVERLLQYSHKVLRDHDYGIVVERGSSPVLDMYHDVVVYLQHTFCHLSSI</sequence>
<dbReference type="EMBL" id="BEGY01000045">
    <property type="protein sequence ID" value="GAX79789.1"/>
    <property type="molecule type" value="Genomic_DNA"/>
</dbReference>